<feature type="transmembrane region" description="Helical" evidence="7">
    <location>
        <begin position="104"/>
        <end position="127"/>
    </location>
</feature>
<feature type="transmembrane region" description="Helical" evidence="7">
    <location>
        <begin position="165"/>
        <end position="190"/>
    </location>
</feature>
<dbReference type="InterPro" id="IPR020846">
    <property type="entry name" value="MFS_dom"/>
</dbReference>
<keyword evidence="2" id="KW-0813">Transport</keyword>
<evidence type="ECO:0000256" key="3">
    <source>
        <dbReference type="ARBA" id="ARBA00022475"/>
    </source>
</evidence>
<dbReference type="Gene3D" id="1.20.1250.20">
    <property type="entry name" value="MFS general substrate transporter like domains"/>
    <property type="match status" value="1"/>
</dbReference>
<accession>A0ABX0J4U0</accession>
<feature type="transmembrane region" description="Helical" evidence="7">
    <location>
        <begin position="42"/>
        <end position="59"/>
    </location>
</feature>
<dbReference type="EMBL" id="JAAOIW010000005">
    <property type="protein sequence ID" value="NHN31402.1"/>
    <property type="molecule type" value="Genomic_DNA"/>
</dbReference>
<dbReference type="Proteomes" id="UP001165962">
    <property type="component" value="Unassembled WGS sequence"/>
</dbReference>
<keyword evidence="4 7" id="KW-0812">Transmembrane</keyword>
<dbReference type="PANTHER" id="PTHR23517:SF2">
    <property type="entry name" value="MULTIDRUG RESISTANCE PROTEIN MDTH"/>
    <property type="match status" value="1"/>
</dbReference>
<keyword evidence="10" id="KW-1185">Reference proteome</keyword>
<feature type="transmembrane region" description="Helical" evidence="7">
    <location>
        <begin position="369"/>
        <end position="389"/>
    </location>
</feature>
<feature type="domain" description="Major facilitator superfamily (MFS) profile" evidence="8">
    <location>
        <begin position="13"/>
        <end position="394"/>
    </location>
</feature>
<dbReference type="SUPFAM" id="SSF103473">
    <property type="entry name" value="MFS general substrate transporter"/>
    <property type="match status" value="1"/>
</dbReference>
<evidence type="ECO:0000313" key="9">
    <source>
        <dbReference type="EMBL" id="NHN31402.1"/>
    </source>
</evidence>
<sequence length="400" mass="44008">MQAIELWKIAPKEIKILYVTQFLMNMGFYALIPYLTLYLTGSLMWSMALTGIMLGIRQFSQQGMTFLGGLVADRFGCKQAIVLGLAVRAVGFLCFAVSEQPWHFFAAAIISGFGGALFEPALQAAFARLAPVAYRQQLFSLKNMIINIGIIVSTLMGSLLSSVHFLYLGLFSSLVFAFLAVFVYIFLPLLEIEVTPNPIWQDIGSILKDLPFVIYTLVLIGYFYLYMQLFLTIPKHAVQVTGDPTSVAYIYGTISLSVVCLQLVVTRFFERFANRFVLIGLGALLMGIALFLIGLSHGVLMLCLSSVLFAVGTMISAPLMLDVVQTFATPRLIGSYYGFNGYSMALGGALSTSLGGWFYDMGQAREIPLLPWILCLVVAVVVAVSMSFFKEKAVRLASDK</sequence>
<keyword evidence="5 7" id="KW-1133">Transmembrane helix</keyword>
<keyword evidence="6 7" id="KW-0472">Membrane</keyword>
<dbReference type="CDD" id="cd17329">
    <property type="entry name" value="MFS_MdtH_MDR_like"/>
    <property type="match status" value="1"/>
</dbReference>
<organism evidence="9 10">
    <name type="scientific">Paenibacillus agricola</name>
    <dbReference type="NCBI Taxonomy" id="2716264"/>
    <lineage>
        <taxon>Bacteria</taxon>
        <taxon>Bacillati</taxon>
        <taxon>Bacillota</taxon>
        <taxon>Bacilli</taxon>
        <taxon>Bacillales</taxon>
        <taxon>Paenibacillaceae</taxon>
        <taxon>Paenibacillus</taxon>
    </lineage>
</organism>
<proteinExistence type="predicted"/>
<evidence type="ECO:0000256" key="7">
    <source>
        <dbReference type="SAM" id="Phobius"/>
    </source>
</evidence>
<keyword evidence="3" id="KW-1003">Cell membrane</keyword>
<protein>
    <submittedName>
        <fullName evidence="9">MFS transporter</fullName>
    </submittedName>
</protein>
<name>A0ABX0J4U0_9BACL</name>
<feature type="transmembrane region" description="Helical" evidence="7">
    <location>
        <begin position="139"/>
        <end position="159"/>
    </location>
</feature>
<evidence type="ECO:0000256" key="1">
    <source>
        <dbReference type="ARBA" id="ARBA00004651"/>
    </source>
</evidence>
<feature type="transmembrane region" description="Helical" evidence="7">
    <location>
        <begin position="247"/>
        <end position="269"/>
    </location>
</feature>
<feature type="transmembrane region" description="Helical" evidence="7">
    <location>
        <begin position="210"/>
        <end position="227"/>
    </location>
</feature>
<dbReference type="RefSeq" id="WP_166151391.1">
    <property type="nucleotide sequence ID" value="NZ_JAAOIW010000005.1"/>
</dbReference>
<feature type="transmembrane region" description="Helical" evidence="7">
    <location>
        <begin position="276"/>
        <end position="293"/>
    </location>
</feature>
<evidence type="ECO:0000256" key="6">
    <source>
        <dbReference type="ARBA" id="ARBA00023136"/>
    </source>
</evidence>
<evidence type="ECO:0000256" key="2">
    <source>
        <dbReference type="ARBA" id="ARBA00022448"/>
    </source>
</evidence>
<evidence type="ECO:0000313" key="10">
    <source>
        <dbReference type="Proteomes" id="UP001165962"/>
    </source>
</evidence>
<comment type="caution">
    <text evidence="9">The sequence shown here is derived from an EMBL/GenBank/DDBJ whole genome shotgun (WGS) entry which is preliminary data.</text>
</comment>
<comment type="subcellular location">
    <subcellularLocation>
        <location evidence="1">Cell membrane</location>
        <topology evidence="1">Multi-pass membrane protein</topology>
    </subcellularLocation>
</comment>
<feature type="transmembrane region" description="Helical" evidence="7">
    <location>
        <begin position="299"/>
        <end position="324"/>
    </location>
</feature>
<dbReference type="Pfam" id="PF07690">
    <property type="entry name" value="MFS_1"/>
    <property type="match status" value="1"/>
</dbReference>
<gene>
    <name evidence="9" type="ORF">G9U52_16310</name>
</gene>
<reference evidence="9" key="1">
    <citation type="submission" date="2020-03" db="EMBL/GenBank/DDBJ databases">
        <title>Draft sequencing of Paenibacilllus sp. S3N08.</title>
        <authorList>
            <person name="Kim D.-U."/>
        </authorList>
    </citation>
    <scope>NUCLEOTIDE SEQUENCE</scope>
    <source>
        <strain evidence="9">S3N08</strain>
    </source>
</reference>
<dbReference type="InterPro" id="IPR011701">
    <property type="entry name" value="MFS"/>
</dbReference>
<evidence type="ECO:0000259" key="8">
    <source>
        <dbReference type="PROSITE" id="PS50850"/>
    </source>
</evidence>
<dbReference type="InterPro" id="IPR036259">
    <property type="entry name" value="MFS_trans_sf"/>
</dbReference>
<evidence type="ECO:0000256" key="4">
    <source>
        <dbReference type="ARBA" id="ARBA00022692"/>
    </source>
</evidence>
<dbReference type="InterPro" id="IPR050171">
    <property type="entry name" value="MFS_Transporters"/>
</dbReference>
<feature type="transmembrane region" description="Helical" evidence="7">
    <location>
        <begin position="336"/>
        <end position="357"/>
    </location>
</feature>
<evidence type="ECO:0000256" key="5">
    <source>
        <dbReference type="ARBA" id="ARBA00022989"/>
    </source>
</evidence>
<dbReference type="PROSITE" id="PS50850">
    <property type="entry name" value="MFS"/>
    <property type="match status" value="1"/>
</dbReference>
<dbReference type="PANTHER" id="PTHR23517">
    <property type="entry name" value="RESISTANCE PROTEIN MDTM, PUTATIVE-RELATED-RELATED"/>
    <property type="match status" value="1"/>
</dbReference>